<dbReference type="GO" id="GO:0003723">
    <property type="term" value="F:RNA binding"/>
    <property type="evidence" value="ECO:0007669"/>
    <property type="project" value="InterPro"/>
</dbReference>
<dbReference type="GO" id="GO:0009982">
    <property type="term" value="F:pseudouridine synthase activity"/>
    <property type="evidence" value="ECO:0007669"/>
    <property type="project" value="InterPro"/>
</dbReference>
<protein>
    <submittedName>
        <fullName evidence="4">RluA family pseudouridine synthase</fullName>
    </submittedName>
</protein>
<reference evidence="4" key="2">
    <citation type="journal article" date="2021" name="Microbiome">
        <title>Successional dynamics and alternative stable states in a saline activated sludge microbial community over 9 years.</title>
        <authorList>
            <person name="Wang Y."/>
            <person name="Ye J."/>
            <person name="Ju F."/>
            <person name="Liu L."/>
            <person name="Boyd J.A."/>
            <person name="Deng Y."/>
            <person name="Parks D.H."/>
            <person name="Jiang X."/>
            <person name="Yin X."/>
            <person name="Woodcroft B.J."/>
            <person name="Tyson G.W."/>
            <person name="Hugenholtz P."/>
            <person name="Polz M.F."/>
            <person name="Zhang T."/>
        </authorList>
    </citation>
    <scope>NUCLEOTIDE SEQUENCE</scope>
    <source>
        <strain evidence="4">HKST-UBA16</strain>
    </source>
</reference>
<dbReference type="Pfam" id="PF00849">
    <property type="entry name" value="PseudoU_synth_2"/>
    <property type="match status" value="1"/>
</dbReference>
<dbReference type="InterPro" id="IPR036986">
    <property type="entry name" value="S4_RNA-bd_sf"/>
</dbReference>
<feature type="domain" description="Pseudouridine synthase RsuA/RluA-like" evidence="3">
    <location>
        <begin position="112"/>
        <end position="300"/>
    </location>
</feature>
<evidence type="ECO:0000313" key="4">
    <source>
        <dbReference type="EMBL" id="MCA9375113.1"/>
    </source>
</evidence>
<gene>
    <name evidence="4" type="ORF">KC622_02160</name>
</gene>
<dbReference type="InterPro" id="IPR050188">
    <property type="entry name" value="RluA_PseudoU_synthase"/>
</dbReference>
<organism evidence="4 5">
    <name type="scientific">Candidatus Dojkabacteria bacterium</name>
    <dbReference type="NCBI Taxonomy" id="2099670"/>
    <lineage>
        <taxon>Bacteria</taxon>
        <taxon>Candidatus Dojkabacteria</taxon>
    </lineage>
</organism>
<dbReference type="GO" id="GO:0006396">
    <property type="term" value="P:RNA processing"/>
    <property type="evidence" value="ECO:0007669"/>
    <property type="project" value="UniProtKB-ARBA"/>
</dbReference>
<evidence type="ECO:0000313" key="5">
    <source>
        <dbReference type="Proteomes" id="UP000748332"/>
    </source>
</evidence>
<dbReference type="InterPro" id="IPR006224">
    <property type="entry name" value="PsdUridine_synth_RluA-like_CS"/>
</dbReference>
<dbReference type="Gene3D" id="3.30.2350.10">
    <property type="entry name" value="Pseudouridine synthase"/>
    <property type="match status" value="1"/>
</dbReference>
<evidence type="ECO:0000259" key="3">
    <source>
        <dbReference type="Pfam" id="PF00849"/>
    </source>
</evidence>
<dbReference type="InterPro" id="IPR020103">
    <property type="entry name" value="PsdUridine_synth_cat_dom_sf"/>
</dbReference>
<dbReference type="GO" id="GO:0001522">
    <property type="term" value="P:pseudouridine synthesis"/>
    <property type="evidence" value="ECO:0007669"/>
    <property type="project" value="InterPro"/>
</dbReference>
<proteinExistence type="inferred from homology"/>
<dbReference type="EMBL" id="JAGQLM010000087">
    <property type="protein sequence ID" value="MCA9375113.1"/>
    <property type="molecule type" value="Genomic_DNA"/>
</dbReference>
<reference evidence="4" key="1">
    <citation type="submission" date="2020-04" db="EMBL/GenBank/DDBJ databases">
        <authorList>
            <person name="Zhang T."/>
        </authorList>
    </citation>
    <scope>NUCLEOTIDE SEQUENCE</scope>
    <source>
        <strain evidence="4">HKST-UBA16</strain>
    </source>
</reference>
<dbReference type="Proteomes" id="UP000748332">
    <property type="component" value="Unassembled WGS sequence"/>
</dbReference>
<dbReference type="InterPro" id="IPR006145">
    <property type="entry name" value="PsdUridine_synth_RsuA/RluA"/>
</dbReference>
<sequence length="347" mass="39585">MKSYEKILKIAESDAGERLDRYVYLYLKRALSSEISPLISRSLVTSNYQAIAKVRGKNKTKASYALREGDEIAINLKLVQKLLDEEADKRIAQDRIVAENGPLNIIEETDRYILLDKPSNLVMHPGTGNSSGTLANFIKGYLLEKGEFDKGLERAGIVHRLDKGVSGLVIVAKSRTYQLFLKKIFEQHKVTKIYVADIEKTRDTYFTKKLEEVLEEGNYIPNEVLDLITKSFPRNPKLPWLKVSGYIGRDPSNRYVNKFTIGKPLNRATRNAVSYFLLLSKDQIAIKIETGRMHQIRATLKRIGYQIAGDTLYGRPYKGSDKTEIHLRSRILAFIDKNGNIFKRLVK</sequence>
<dbReference type="AlphaFoldDB" id="A0A955I1Y7"/>
<dbReference type="CDD" id="cd02869">
    <property type="entry name" value="PseudoU_synth_RluA_like"/>
    <property type="match status" value="1"/>
</dbReference>
<dbReference type="PROSITE" id="PS01129">
    <property type="entry name" value="PSI_RLU"/>
    <property type="match status" value="1"/>
</dbReference>
<evidence type="ECO:0000256" key="2">
    <source>
        <dbReference type="ARBA" id="ARBA00023235"/>
    </source>
</evidence>
<comment type="caution">
    <text evidence="4">The sequence shown here is derived from an EMBL/GenBank/DDBJ whole genome shotgun (WGS) entry which is preliminary data.</text>
</comment>
<evidence type="ECO:0000256" key="1">
    <source>
        <dbReference type="ARBA" id="ARBA00010876"/>
    </source>
</evidence>
<dbReference type="Gene3D" id="3.10.290.10">
    <property type="entry name" value="RNA-binding S4 domain"/>
    <property type="match status" value="1"/>
</dbReference>
<dbReference type="PANTHER" id="PTHR21600">
    <property type="entry name" value="MITOCHONDRIAL RNA PSEUDOURIDINE SYNTHASE"/>
    <property type="match status" value="1"/>
</dbReference>
<dbReference type="SUPFAM" id="SSF55120">
    <property type="entry name" value="Pseudouridine synthase"/>
    <property type="match status" value="1"/>
</dbReference>
<accession>A0A955I1Y7</accession>
<dbReference type="GO" id="GO:0140098">
    <property type="term" value="F:catalytic activity, acting on RNA"/>
    <property type="evidence" value="ECO:0007669"/>
    <property type="project" value="UniProtKB-ARBA"/>
</dbReference>
<name>A0A955I1Y7_9BACT</name>
<keyword evidence="2" id="KW-0413">Isomerase</keyword>
<comment type="similarity">
    <text evidence="1">Belongs to the pseudouridine synthase RluA family.</text>
</comment>